<dbReference type="EMBL" id="HBFA01001517">
    <property type="protein sequence ID" value="CAD8648788.1"/>
    <property type="molecule type" value="Transcribed_RNA"/>
</dbReference>
<feature type="compositionally biased region" description="Pro residues" evidence="1">
    <location>
        <begin position="135"/>
        <end position="164"/>
    </location>
</feature>
<feature type="compositionally biased region" description="Low complexity" evidence="1">
    <location>
        <begin position="101"/>
        <end position="118"/>
    </location>
</feature>
<accession>A0A7S0MRB7</accession>
<sequence length="209" mass="21532">MYRPLRGAAAPQEAARKEQRIWMPPSEVEDLLDALRNSTAALPPACRAFQGYAIGYLRLSTQDDASARVRVDQGPAEPPATSRQAATPPTDDNGASAAPLPSSTGDGSPAPPSSSSAGESGGALSGPATRTTPEGTPPPPPLPPAPPPPPPPQEGDELPPPPSMAPARRARAGGRAVGRRRQRFPFGTLCVDASCNDCGPDDAAPARRR</sequence>
<reference evidence="2" key="1">
    <citation type="submission" date="2021-01" db="EMBL/GenBank/DDBJ databases">
        <authorList>
            <person name="Corre E."/>
            <person name="Pelletier E."/>
            <person name="Niang G."/>
            <person name="Scheremetjew M."/>
            <person name="Finn R."/>
            <person name="Kale V."/>
            <person name="Holt S."/>
            <person name="Cochrane G."/>
            <person name="Meng A."/>
            <person name="Brown T."/>
            <person name="Cohen L."/>
        </authorList>
    </citation>
    <scope>NUCLEOTIDE SEQUENCE</scope>
    <source>
        <strain evidence="2">CCMP722</strain>
    </source>
</reference>
<name>A0A7S0MRB7_9CHLO</name>
<gene>
    <name evidence="2" type="ORF">POBO1169_LOCUS731</name>
</gene>
<organism evidence="2">
    <name type="scientific">Pyramimonas obovata</name>
    <dbReference type="NCBI Taxonomy" id="1411642"/>
    <lineage>
        <taxon>Eukaryota</taxon>
        <taxon>Viridiplantae</taxon>
        <taxon>Chlorophyta</taxon>
        <taxon>Pyramimonadophyceae</taxon>
        <taxon>Pyramimonadales</taxon>
        <taxon>Pyramimonadaceae</taxon>
        <taxon>Pyramimonas</taxon>
        <taxon>Pyramimonas incertae sedis</taxon>
    </lineage>
</organism>
<feature type="compositionally biased region" description="Basic residues" evidence="1">
    <location>
        <begin position="168"/>
        <end position="181"/>
    </location>
</feature>
<evidence type="ECO:0000256" key="1">
    <source>
        <dbReference type="SAM" id="MobiDB-lite"/>
    </source>
</evidence>
<feature type="region of interest" description="Disordered" evidence="1">
    <location>
        <begin position="1"/>
        <end position="21"/>
    </location>
</feature>
<proteinExistence type="predicted"/>
<dbReference type="AlphaFoldDB" id="A0A7S0MRB7"/>
<evidence type="ECO:0000313" key="2">
    <source>
        <dbReference type="EMBL" id="CAD8648788.1"/>
    </source>
</evidence>
<feature type="compositionally biased region" description="Low complexity" evidence="1">
    <location>
        <begin position="125"/>
        <end position="134"/>
    </location>
</feature>
<protein>
    <submittedName>
        <fullName evidence="2">Uncharacterized protein</fullName>
    </submittedName>
</protein>
<feature type="region of interest" description="Disordered" evidence="1">
    <location>
        <begin position="66"/>
        <end position="181"/>
    </location>
</feature>